<dbReference type="CDD" id="cd07043">
    <property type="entry name" value="STAS_anti-anti-sigma_factors"/>
    <property type="match status" value="1"/>
</dbReference>
<evidence type="ECO:0000259" key="1">
    <source>
        <dbReference type="PROSITE" id="PS50801"/>
    </source>
</evidence>
<name>A0A9W4DJ76_9ACTN</name>
<dbReference type="RefSeq" id="WP_251484708.1">
    <property type="nucleotide sequence ID" value="NZ_CAJSLV010000013.1"/>
</dbReference>
<reference evidence="2" key="1">
    <citation type="submission" date="2021-05" db="EMBL/GenBank/DDBJ databases">
        <authorList>
            <person name="Arsene-Ploetze F."/>
        </authorList>
    </citation>
    <scope>NUCLEOTIDE SEQUENCE</scope>
    <source>
        <strain evidence="2">DSM 42138</strain>
    </source>
</reference>
<dbReference type="AlphaFoldDB" id="A0A9W4DJ76"/>
<evidence type="ECO:0000313" key="2">
    <source>
        <dbReference type="EMBL" id="CAG6391209.1"/>
    </source>
</evidence>
<dbReference type="InterPro" id="IPR036513">
    <property type="entry name" value="STAS_dom_sf"/>
</dbReference>
<sequence length="159" mass="16551">MAGTGRRSIIPPADAGPAASATVMASQQVRVVRHLQSGLVVRLTEADGRIRACVNGEIDLDCADLLERVLADALRSAPGGLDLDLSAVGFFDCAGLNALLRLRALARRDGAELAVLPVSAPVARVLDLTGTWPAFPLAAAAVDSTPTVRLRPARRARPA</sequence>
<gene>
    <name evidence="2" type="ORF">SCOCK_110037</name>
</gene>
<comment type="caution">
    <text evidence="2">The sequence shown here is derived from an EMBL/GenBank/DDBJ whole genome shotgun (WGS) entry which is preliminary data.</text>
</comment>
<dbReference type="PANTHER" id="PTHR33495">
    <property type="entry name" value="ANTI-SIGMA FACTOR ANTAGONIST TM_1081-RELATED-RELATED"/>
    <property type="match status" value="1"/>
</dbReference>
<dbReference type="Proteomes" id="UP001152519">
    <property type="component" value="Unassembled WGS sequence"/>
</dbReference>
<dbReference type="GO" id="GO:0043856">
    <property type="term" value="F:anti-sigma factor antagonist activity"/>
    <property type="evidence" value="ECO:0007669"/>
    <property type="project" value="TreeGrafter"/>
</dbReference>
<protein>
    <submittedName>
        <fullName evidence="2">Anti-anti-sigma factor</fullName>
    </submittedName>
</protein>
<proteinExistence type="predicted"/>
<evidence type="ECO:0000313" key="3">
    <source>
        <dbReference type="Proteomes" id="UP001152519"/>
    </source>
</evidence>
<dbReference type="InterPro" id="IPR058548">
    <property type="entry name" value="MlaB-like_STAS"/>
</dbReference>
<dbReference type="EMBL" id="CAJSLV010000013">
    <property type="protein sequence ID" value="CAG6391209.1"/>
    <property type="molecule type" value="Genomic_DNA"/>
</dbReference>
<dbReference type="Pfam" id="PF13466">
    <property type="entry name" value="STAS_2"/>
    <property type="match status" value="1"/>
</dbReference>
<keyword evidence="3" id="KW-1185">Reference proteome</keyword>
<organism evidence="2 3">
    <name type="scientific">Actinacidiphila cocklensis</name>
    <dbReference type="NCBI Taxonomy" id="887465"/>
    <lineage>
        <taxon>Bacteria</taxon>
        <taxon>Bacillati</taxon>
        <taxon>Actinomycetota</taxon>
        <taxon>Actinomycetes</taxon>
        <taxon>Kitasatosporales</taxon>
        <taxon>Streptomycetaceae</taxon>
        <taxon>Actinacidiphila</taxon>
    </lineage>
</organism>
<dbReference type="PANTHER" id="PTHR33495:SF2">
    <property type="entry name" value="ANTI-SIGMA FACTOR ANTAGONIST TM_1081-RELATED"/>
    <property type="match status" value="1"/>
</dbReference>
<dbReference type="PROSITE" id="PS50801">
    <property type="entry name" value="STAS"/>
    <property type="match status" value="1"/>
</dbReference>
<accession>A0A9W4DJ76</accession>
<feature type="domain" description="STAS" evidence="1">
    <location>
        <begin position="39"/>
        <end position="130"/>
    </location>
</feature>
<dbReference type="Gene3D" id="3.30.750.24">
    <property type="entry name" value="STAS domain"/>
    <property type="match status" value="1"/>
</dbReference>
<dbReference type="SUPFAM" id="SSF52091">
    <property type="entry name" value="SpoIIaa-like"/>
    <property type="match status" value="1"/>
</dbReference>
<dbReference type="InterPro" id="IPR002645">
    <property type="entry name" value="STAS_dom"/>
</dbReference>